<keyword evidence="1" id="KW-1133">Transmembrane helix</keyword>
<reference evidence="2" key="2">
    <citation type="journal article" date="2015" name="Data Brief">
        <title>Shoot transcriptome of the giant reed, Arundo donax.</title>
        <authorList>
            <person name="Barrero R.A."/>
            <person name="Guerrero F.D."/>
            <person name="Moolhuijzen P."/>
            <person name="Goolsby J.A."/>
            <person name="Tidwell J."/>
            <person name="Bellgard S.E."/>
            <person name="Bellgard M.I."/>
        </authorList>
    </citation>
    <scope>NUCLEOTIDE SEQUENCE</scope>
    <source>
        <tissue evidence="2">Shoot tissue taken approximately 20 cm above the soil surface</tissue>
    </source>
</reference>
<feature type="transmembrane region" description="Helical" evidence="1">
    <location>
        <begin position="17"/>
        <end position="39"/>
    </location>
</feature>
<organism evidence="2">
    <name type="scientific">Arundo donax</name>
    <name type="common">Giant reed</name>
    <name type="synonym">Donax arundinaceus</name>
    <dbReference type="NCBI Taxonomy" id="35708"/>
    <lineage>
        <taxon>Eukaryota</taxon>
        <taxon>Viridiplantae</taxon>
        <taxon>Streptophyta</taxon>
        <taxon>Embryophyta</taxon>
        <taxon>Tracheophyta</taxon>
        <taxon>Spermatophyta</taxon>
        <taxon>Magnoliopsida</taxon>
        <taxon>Liliopsida</taxon>
        <taxon>Poales</taxon>
        <taxon>Poaceae</taxon>
        <taxon>PACMAD clade</taxon>
        <taxon>Arundinoideae</taxon>
        <taxon>Arundineae</taxon>
        <taxon>Arundo</taxon>
    </lineage>
</organism>
<protein>
    <submittedName>
        <fullName evidence="2">Uncharacterized protein</fullName>
    </submittedName>
</protein>
<accession>A0A0A9GZK5</accession>
<name>A0A0A9GZK5_ARUDO</name>
<dbReference type="AlphaFoldDB" id="A0A0A9GZK5"/>
<sequence>MCHEFFKNKFIPELASIHQSCLILVLIVFYSNSPLFCLVHREIGKRPAIYICLEVVSKRFSFRRINTYPSEGNII</sequence>
<dbReference type="EMBL" id="GBRH01169885">
    <property type="protein sequence ID" value="JAE28011.1"/>
    <property type="molecule type" value="Transcribed_RNA"/>
</dbReference>
<keyword evidence="1" id="KW-0812">Transmembrane</keyword>
<evidence type="ECO:0000313" key="2">
    <source>
        <dbReference type="EMBL" id="JAE28011.1"/>
    </source>
</evidence>
<evidence type="ECO:0000256" key="1">
    <source>
        <dbReference type="SAM" id="Phobius"/>
    </source>
</evidence>
<proteinExistence type="predicted"/>
<reference evidence="2" key="1">
    <citation type="submission" date="2014-09" db="EMBL/GenBank/DDBJ databases">
        <authorList>
            <person name="Magalhaes I.L.F."/>
            <person name="Oliveira U."/>
            <person name="Santos F.R."/>
            <person name="Vidigal T.H.D.A."/>
            <person name="Brescovit A.D."/>
            <person name="Santos A.J."/>
        </authorList>
    </citation>
    <scope>NUCLEOTIDE SEQUENCE</scope>
    <source>
        <tissue evidence="2">Shoot tissue taken approximately 20 cm above the soil surface</tissue>
    </source>
</reference>
<keyword evidence="1" id="KW-0472">Membrane</keyword>